<evidence type="ECO:0000313" key="3">
    <source>
        <dbReference type="EMBL" id="XAY07385.1"/>
    </source>
</evidence>
<proteinExistence type="predicted"/>
<dbReference type="AlphaFoldDB" id="A0AAU7B0H5"/>
<dbReference type="PROSITE" id="PS50994">
    <property type="entry name" value="INTEGRASE"/>
    <property type="match status" value="1"/>
</dbReference>
<dbReference type="PANTHER" id="PTHR46889">
    <property type="entry name" value="TRANSPOSASE INSF FOR INSERTION SEQUENCE IS3B-RELATED"/>
    <property type="match status" value="1"/>
</dbReference>
<protein>
    <submittedName>
        <fullName evidence="3">IS3 family transposase ISBt3</fullName>
    </submittedName>
</protein>
<organism evidence="3">
    <name type="scientific">Paraconexibacter sp. AEG42_29</name>
    <dbReference type="NCBI Taxonomy" id="2997339"/>
    <lineage>
        <taxon>Bacteria</taxon>
        <taxon>Bacillati</taxon>
        <taxon>Actinomycetota</taxon>
        <taxon>Thermoleophilia</taxon>
        <taxon>Solirubrobacterales</taxon>
        <taxon>Paraconexibacteraceae</taxon>
        <taxon>Paraconexibacter</taxon>
    </lineage>
</organism>
<gene>
    <name evidence="3" type="ORF">DSM112329_04266</name>
</gene>
<dbReference type="SUPFAM" id="SSF53098">
    <property type="entry name" value="Ribonuclease H-like"/>
    <property type="match status" value="1"/>
</dbReference>
<name>A0AAU7B0H5_9ACTN</name>
<dbReference type="InterPro" id="IPR012337">
    <property type="entry name" value="RNaseH-like_sf"/>
</dbReference>
<dbReference type="InterPro" id="IPR048020">
    <property type="entry name" value="Transpos_IS3"/>
</dbReference>
<comment type="function">
    <text evidence="1">Involved in the transposition of the insertion sequence.</text>
</comment>
<dbReference type="GO" id="GO:0015074">
    <property type="term" value="P:DNA integration"/>
    <property type="evidence" value="ECO:0007669"/>
    <property type="project" value="InterPro"/>
</dbReference>
<dbReference type="GO" id="GO:0003676">
    <property type="term" value="F:nucleic acid binding"/>
    <property type="evidence" value="ECO:0007669"/>
    <property type="project" value="InterPro"/>
</dbReference>
<dbReference type="InterPro" id="IPR050900">
    <property type="entry name" value="Transposase_IS3/IS150/IS904"/>
</dbReference>
<reference evidence="3" key="1">
    <citation type="submission" date="2022-12" db="EMBL/GenBank/DDBJ databases">
        <title>Paraconexibacter alkalitolerans sp. nov. and Baekduia alba sp. nov., isolated from soil and emended description of the genera Paraconexibacter (Chun et al., 2020) and Baekduia (An et al., 2020).</title>
        <authorList>
            <person name="Vieira S."/>
            <person name="Huber K.J."/>
            <person name="Geppert A."/>
            <person name="Wolf J."/>
            <person name="Neumann-Schaal M."/>
            <person name="Muesken M."/>
            <person name="Overmann J."/>
        </authorList>
    </citation>
    <scope>NUCLEOTIDE SEQUENCE</scope>
    <source>
        <strain evidence="3">AEG42_29</strain>
    </source>
</reference>
<dbReference type="Pfam" id="PF00665">
    <property type="entry name" value="rve"/>
    <property type="match status" value="1"/>
</dbReference>
<dbReference type="NCBIfam" id="NF033516">
    <property type="entry name" value="transpos_IS3"/>
    <property type="match status" value="1"/>
</dbReference>
<dbReference type="RefSeq" id="WP_354698581.1">
    <property type="nucleotide sequence ID" value="NZ_CP114014.1"/>
</dbReference>
<dbReference type="Gene3D" id="3.30.420.10">
    <property type="entry name" value="Ribonuclease H-like superfamily/Ribonuclease H"/>
    <property type="match status" value="1"/>
</dbReference>
<dbReference type="KEGG" id="parq:DSM112329_04266"/>
<evidence type="ECO:0000259" key="2">
    <source>
        <dbReference type="PROSITE" id="PS50994"/>
    </source>
</evidence>
<accession>A0AAU7B0H5</accession>
<dbReference type="InterPro" id="IPR036397">
    <property type="entry name" value="RNaseH_sf"/>
</dbReference>
<dbReference type="PANTHER" id="PTHR46889:SF4">
    <property type="entry name" value="TRANSPOSASE INSO FOR INSERTION SEQUENCE ELEMENT IS911B-RELATED"/>
    <property type="match status" value="1"/>
</dbReference>
<dbReference type="Pfam" id="PF13333">
    <property type="entry name" value="rve_2"/>
    <property type="match status" value="1"/>
</dbReference>
<sequence length="296" mass="33216">MSAFITQQKAAGFAVELTCRTLGTSPSAFYHRATGVLSSRAQEDAVLLERIREVHRKNYECYGSLRVWKALARKGVDVGRGRVERLMAADGLVGAKRRGKAWKTTVADPAGSGLPDLVNRQFTADRPNATWVADFTYLKSWEGVGFFSFVLDVYSRRIVGWQLASHMRTDLVLDALKMALGTRPHGADVQLIHHSDRGSQYTSFDFTQTLEDHDVLGSVGSTGDAYDNAMAESFVDSFKTELIRDRVWQSRTQMELAVVEWVGWYNHDRLHSALGHIPPDEFETLYAVRSRFPLPS</sequence>
<feature type="domain" description="Integrase catalytic" evidence="2">
    <location>
        <begin position="123"/>
        <end position="286"/>
    </location>
</feature>
<dbReference type="EMBL" id="CP114014">
    <property type="protein sequence ID" value="XAY07385.1"/>
    <property type="molecule type" value="Genomic_DNA"/>
</dbReference>
<dbReference type="Pfam" id="PF13276">
    <property type="entry name" value="HTH_21"/>
    <property type="match status" value="1"/>
</dbReference>
<dbReference type="InterPro" id="IPR025948">
    <property type="entry name" value="HTH-like_dom"/>
</dbReference>
<evidence type="ECO:0000256" key="1">
    <source>
        <dbReference type="ARBA" id="ARBA00002286"/>
    </source>
</evidence>
<dbReference type="InterPro" id="IPR001584">
    <property type="entry name" value="Integrase_cat-core"/>
</dbReference>